<evidence type="ECO:0000259" key="1">
    <source>
        <dbReference type="PROSITE" id="PS51819"/>
    </source>
</evidence>
<accession>A0ABQ1UXQ7</accession>
<gene>
    <name evidence="2" type="ORF">GCM10011518_42570</name>
</gene>
<dbReference type="Gene3D" id="3.10.180.10">
    <property type="entry name" value="2,3-Dihydroxybiphenyl 1,2-Dioxygenase, domain 1"/>
    <property type="match status" value="1"/>
</dbReference>
<evidence type="ECO:0000313" key="2">
    <source>
        <dbReference type="EMBL" id="GGF28748.1"/>
    </source>
</evidence>
<dbReference type="PANTHER" id="PTHR36113:SF1">
    <property type="entry name" value="GLYOXALASE_BLEOMYCIN RESISTANCE PROTEIN_DIOXYGENASE"/>
    <property type="match status" value="1"/>
</dbReference>
<protein>
    <submittedName>
        <fullName evidence="2">Glyoxalase</fullName>
    </submittedName>
</protein>
<proteinExistence type="predicted"/>
<dbReference type="InterPro" id="IPR029068">
    <property type="entry name" value="Glyas_Bleomycin-R_OHBP_Dase"/>
</dbReference>
<dbReference type="Proteomes" id="UP000655016">
    <property type="component" value="Unassembled WGS sequence"/>
</dbReference>
<dbReference type="SUPFAM" id="SSF54593">
    <property type="entry name" value="Glyoxalase/Bleomycin resistance protein/Dihydroxybiphenyl dioxygenase"/>
    <property type="match status" value="1"/>
</dbReference>
<feature type="domain" description="VOC" evidence="1">
    <location>
        <begin position="2"/>
        <end position="130"/>
    </location>
</feature>
<organism evidence="2 3">
    <name type="scientific">Flavobacterium limi</name>
    <dbReference type="NCBI Taxonomy" id="2045105"/>
    <lineage>
        <taxon>Bacteria</taxon>
        <taxon>Pseudomonadati</taxon>
        <taxon>Bacteroidota</taxon>
        <taxon>Flavobacteriia</taxon>
        <taxon>Flavobacteriales</taxon>
        <taxon>Flavobacteriaceae</taxon>
        <taxon>Flavobacterium</taxon>
    </lineage>
</organism>
<reference evidence="3" key="1">
    <citation type="journal article" date="2019" name="Int. J. Syst. Evol. Microbiol.">
        <title>The Global Catalogue of Microorganisms (GCM) 10K type strain sequencing project: providing services to taxonomists for standard genome sequencing and annotation.</title>
        <authorList>
            <consortium name="The Broad Institute Genomics Platform"/>
            <consortium name="The Broad Institute Genome Sequencing Center for Infectious Disease"/>
            <person name="Wu L."/>
            <person name="Ma J."/>
        </authorList>
    </citation>
    <scope>NUCLEOTIDE SEQUENCE [LARGE SCALE GENOMIC DNA]</scope>
    <source>
        <strain evidence="3">CGMCC 1.16060</strain>
    </source>
</reference>
<dbReference type="PROSITE" id="PS51819">
    <property type="entry name" value="VOC"/>
    <property type="match status" value="1"/>
</dbReference>
<dbReference type="InterPro" id="IPR037523">
    <property type="entry name" value="VOC_core"/>
</dbReference>
<evidence type="ECO:0000313" key="3">
    <source>
        <dbReference type="Proteomes" id="UP000655016"/>
    </source>
</evidence>
<comment type="caution">
    <text evidence="2">The sequence shown here is derived from an EMBL/GenBank/DDBJ whole genome shotgun (WGS) entry which is preliminary data.</text>
</comment>
<dbReference type="Pfam" id="PF00903">
    <property type="entry name" value="Glyoxalase"/>
    <property type="match status" value="1"/>
</dbReference>
<sequence length="130" mass="15096">MRIDHLALWTLNLEKLRDFYVRYFNASSNDKYVNPQTGLKTYFLSFESGARLEIMKRPEVLALKQDYTKRFMGLAHFAFDLGSRDNVDNLTNKLFRDGYEVIGKPRVTGDGYYESVVLDPDGNIVELVCR</sequence>
<dbReference type="InterPro" id="IPR004360">
    <property type="entry name" value="Glyas_Fos-R_dOase_dom"/>
</dbReference>
<dbReference type="PANTHER" id="PTHR36113">
    <property type="entry name" value="LYASE, PUTATIVE-RELATED-RELATED"/>
    <property type="match status" value="1"/>
</dbReference>
<dbReference type="EMBL" id="BMKP01000013">
    <property type="protein sequence ID" value="GGF28748.1"/>
    <property type="molecule type" value="Genomic_DNA"/>
</dbReference>
<dbReference type="RefSeq" id="WP_163396463.1">
    <property type="nucleotide sequence ID" value="NZ_BMKP01000013.1"/>
</dbReference>
<dbReference type="InterPro" id="IPR051332">
    <property type="entry name" value="Fosfomycin_Res_Enzymes"/>
</dbReference>
<keyword evidence="3" id="KW-1185">Reference proteome</keyword>
<name>A0ABQ1UXQ7_9FLAO</name>